<comment type="similarity">
    <text evidence="2">Belongs to the FAD-binding oxidoreductase/transferase type 4 family.</text>
</comment>
<comment type="cofactor">
    <cofactor evidence="1">
        <name>FAD</name>
        <dbReference type="ChEBI" id="CHEBI:57692"/>
    </cofactor>
</comment>
<organism evidence="9 10">
    <name type="scientific">Bryocella elongata</name>
    <dbReference type="NCBI Taxonomy" id="863522"/>
    <lineage>
        <taxon>Bacteria</taxon>
        <taxon>Pseudomonadati</taxon>
        <taxon>Acidobacteriota</taxon>
        <taxon>Terriglobia</taxon>
        <taxon>Terriglobales</taxon>
        <taxon>Acidobacteriaceae</taxon>
        <taxon>Bryocella</taxon>
    </lineage>
</organism>
<dbReference type="Gene3D" id="3.30.43.10">
    <property type="entry name" value="Uridine Diphospho-n-acetylenolpyruvylglucosamine Reductase, domain 2"/>
    <property type="match status" value="1"/>
</dbReference>
<dbReference type="Pfam" id="PF02913">
    <property type="entry name" value="FAD-oxidase_C"/>
    <property type="match status" value="1"/>
</dbReference>
<accession>A0A1H5VXD5</accession>
<dbReference type="GO" id="GO:0004458">
    <property type="term" value="F:D-lactate dehydrogenase (cytochrome) activity"/>
    <property type="evidence" value="ECO:0007669"/>
    <property type="project" value="UniProtKB-EC"/>
</dbReference>
<keyword evidence="6" id="KW-0560">Oxidoreductase</keyword>
<dbReference type="InterPro" id="IPR036318">
    <property type="entry name" value="FAD-bd_PCMH-like_sf"/>
</dbReference>
<dbReference type="Pfam" id="PF01565">
    <property type="entry name" value="FAD_binding_4"/>
    <property type="match status" value="1"/>
</dbReference>
<dbReference type="Gene3D" id="3.30.465.10">
    <property type="match status" value="1"/>
</dbReference>
<dbReference type="EC" id="1.1.2.4" evidence="7"/>
<dbReference type="GO" id="GO:1903457">
    <property type="term" value="P:lactate catabolic process"/>
    <property type="evidence" value="ECO:0007669"/>
    <property type="project" value="TreeGrafter"/>
</dbReference>
<dbReference type="GO" id="GO:0071949">
    <property type="term" value="F:FAD binding"/>
    <property type="evidence" value="ECO:0007669"/>
    <property type="project" value="InterPro"/>
</dbReference>
<dbReference type="InterPro" id="IPR004113">
    <property type="entry name" value="FAD-bd_oxidored_4_C"/>
</dbReference>
<dbReference type="Proteomes" id="UP000236728">
    <property type="component" value="Unassembled WGS sequence"/>
</dbReference>
<protein>
    <recommendedName>
        <fullName evidence="7">D-lactate dehydrogenase (cytochrome)</fullName>
        <ecNumber evidence="7">1.1.2.4</ecNumber>
    </recommendedName>
</protein>
<proteinExistence type="inferred from homology"/>
<evidence type="ECO:0000313" key="9">
    <source>
        <dbReference type="EMBL" id="SEF91531.1"/>
    </source>
</evidence>
<dbReference type="GO" id="GO:0008720">
    <property type="term" value="F:D-lactate dehydrogenase (NAD+) activity"/>
    <property type="evidence" value="ECO:0007669"/>
    <property type="project" value="TreeGrafter"/>
</dbReference>
<dbReference type="InterPro" id="IPR016164">
    <property type="entry name" value="FAD-linked_Oxase-like_C"/>
</dbReference>
<dbReference type="AlphaFoldDB" id="A0A1H5VXD5"/>
<name>A0A1H5VXD5_9BACT</name>
<evidence type="ECO:0000313" key="10">
    <source>
        <dbReference type="Proteomes" id="UP000236728"/>
    </source>
</evidence>
<dbReference type="InterPro" id="IPR016171">
    <property type="entry name" value="Vanillyl_alc_oxidase_C-sub2"/>
</dbReference>
<keyword evidence="4" id="KW-0274">FAD</keyword>
<dbReference type="InterPro" id="IPR016167">
    <property type="entry name" value="FAD-bd_PCMH_sub1"/>
</dbReference>
<dbReference type="SUPFAM" id="SSF55103">
    <property type="entry name" value="FAD-linked oxidases, C-terminal domain"/>
    <property type="match status" value="1"/>
</dbReference>
<evidence type="ECO:0000256" key="5">
    <source>
        <dbReference type="ARBA" id="ARBA00022946"/>
    </source>
</evidence>
<keyword evidence="10" id="KW-1185">Reference proteome</keyword>
<dbReference type="Gene3D" id="3.30.70.2740">
    <property type="match status" value="1"/>
</dbReference>
<dbReference type="InterPro" id="IPR016166">
    <property type="entry name" value="FAD-bd_PCMH"/>
</dbReference>
<dbReference type="Gene3D" id="1.10.45.10">
    <property type="entry name" value="Vanillyl-alcohol Oxidase, Chain A, domain 4"/>
    <property type="match status" value="1"/>
</dbReference>
<evidence type="ECO:0000256" key="6">
    <source>
        <dbReference type="ARBA" id="ARBA00023002"/>
    </source>
</evidence>
<evidence type="ECO:0000256" key="3">
    <source>
        <dbReference type="ARBA" id="ARBA00022630"/>
    </source>
</evidence>
<dbReference type="SUPFAM" id="SSF56176">
    <property type="entry name" value="FAD-binding/transporter-associated domain-like"/>
    <property type="match status" value="1"/>
</dbReference>
<evidence type="ECO:0000256" key="1">
    <source>
        <dbReference type="ARBA" id="ARBA00001974"/>
    </source>
</evidence>
<dbReference type="InterPro" id="IPR016169">
    <property type="entry name" value="FAD-bd_PCMH_sub2"/>
</dbReference>
<dbReference type="OrthoDB" id="9767256at2"/>
<dbReference type="EMBL" id="FNVA01000002">
    <property type="protein sequence ID" value="SEF91531.1"/>
    <property type="molecule type" value="Genomic_DNA"/>
</dbReference>
<evidence type="ECO:0000256" key="7">
    <source>
        <dbReference type="ARBA" id="ARBA00038897"/>
    </source>
</evidence>
<sequence length="477" mass="52009">MEALDNTLGWARGTQDAGADFSPDYLTDASGYTGHAERVIIPSDEAELLSVLAEAHRTSTPITIAGAGTGLTGSRVPQGGWVVSMERFNKLEIHTGSAIVGPAVRLMELRSAASATGQFYAPDPTEISASIGGNIATNASGSRSFRFGATRRHVIALKVALLDGTVRWYRRGEAIDFEVPSLPRPEVTKNTAGYQLSPGMDGVDLFIGSEGTLGVVVEAEVALLPEPADVFSGVIFFASDDAALDAVRAWRPVSELRMMEYADDLSLELLRTRYRDIPASAKAALMIEAEGSDLDTWYERLEAQHALLDDSWFALNDRDRERFRAFRHAMPQLVVETMSQRGFLNMGTDYAVPLDRDRALLAYYRKRCGEELGTHYVIFGHIGDAHLHLNMLPATKAEAERAAALLKEFAAYAVQLGGTVSAEHGLGKRKAPLLELQYTPDQIDAMRMVKQRFDPQWLLGRGTLFGAPFAVSQTTAG</sequence>
<dbReference type="PROSITE" id="PS51387">
    <property type="entry name" value="FAD_PCMH"/>
    <property type="match status" value="1"/>
</dbReference>
<evidence type="ECO:0000259" key="8">
    <source>
        <dbReference type="PROSITE" id="PS51387"/>
    </source>
</evidence>
<dbReference type="RefSeq" id="WP_103932289.1">
    <property type="nucleotide sequence ID" value="NZ_FNVA01000002.1"/>
</dbReference>
<feature type="domain" description="FAD-binding PCMH-type" evidence="8">
    <location>
        <begin position="32"/>
        <end position="226"/>
    </location>
</feature>
<evidence type="ECO:0000256" key="2">
    <source>
        <dbReference type="ARBA" id="ARBA00008000"/>
    </source>
</evidence>
<dbReference type="PANTHER" id="PTHR11748:SF111">
    <property type="entry name" value="D-LACTATE DEHYDROGENASE, MITOCHONDRIAL-RELATED"/>
    <property type="match status" value="1"/>
</dbReference>
<dbReference type="PANTHER" id="PTHR11748">
    <property type="entry name" value="D-LACTATE DEHYDROGENASE"/>
    <property type="match status" value="1"/>
</dbReference>
<dbReference type="InterPro" id="IPR006094">
    <property type="entry name" value="Oxid_FAD_bind_N"/>
</dbReference>
<gene>
    <name evidence="9" type="ORF">SAMN05421819_1341</name>
</gene>
<reference evidence="9 10" key="1">
    <citation type="submission" date="2016-10" db="EMBL/GenBank/DDBJ databases">
        <authorList>
            <person name="de Groot N.N."/>
        </authorList>
    </citation>
    <scope>NUCLEOTIDE SEQUENCE [LARGE SCALE GENOMIC DNA]</scope>
    <source>
        <strain evidence="9 10">DSM 22489</strain>
    </source>
</reference>
<keyword evidence="3" id="KW-0285">Flavoprotein</keyword>
<keyword evidence="5" id="KW-0809">Transit peptide</keyword>
<evidence type="ECO:0000256" key="4">
    <source>
        <dbReference type="ARBA" id="ARBA00022827"/>
    </source>
</evidence>